<evidence type="ECO:0000313" key="3">
    <source>
        <dbReference type="Proteomes" id="UP000267003"/>
    </source>
</evidence>
<protein>
    <submittedName>
        <fullName evidence="2">GntR family transcriptional regulator</fullName>
    </submittedName>
</protein>
<name>A0A3A8PML6_9BACT</name>
<evidence type="ECO:0000256" key="1">
    <source>
        <dbReference type="SAM" id="MobiDB-lite"/>
    </source>
</evidence>
<organism evidence="2 3">
    <name type="scientific">Corallococcus aberystwythensis</name>
    <dbReference type="NCBI Taxonomy" id="2316722"/>
    <lineage>
        <taxon>Bacteria</taxon>
        <taxon>Pseudomonadati</taxon>
        <taxon>Myxococcota</taxon>
        <taxon>Myxococcia</taxon>
        <taxon>Myxococcales</taxon>
        <taxon>Cystobacterineae</taxon>
        <taxon>Myxococcaceae</taxon>
        <taxon>Corallococcus</taxon>
    </lineage>
</organism>
<feature type="non-terminal residue" evidence="2">
    <location>
        <position position="1"/>
    </location>
</feature>
<sequence>CANASAVALGPLESTCYALQDAARWYHPKERCAQLEFELLRLSAQVASRPGHLLLIQSLQRAFRGIADRLLPFMGGDVMRQWVICALDALYARDVQALQHQLPALMKTYDELVLDQFAPVPREQAAPEAHHAQEGSPGAPASDSAQDQVPETNSCVALHDPVDPAPANAQDDAFEPRLDVDERGLGYLAPAVEGSETLGVYLCPQQEALAGKPECEAPRFPAASGCIPRGSTGECAARNVPGVASGNRSDCRTGWDASSPEGGFQLEAPHAGSLGAVREEGGLLRGTWIPSGQWAVRLWRFIAHSLGLPAS</sequence>
<accession>A0A3A8PML6</accession>
<reference evidence="3" key="1">
    <citation type="submission" date="2018-09" db="EMBL/GenBank/DDBJ databases">
        <authorList>
            <person name="Livingstone P.G."/>
            <person name="Whitworth D.E."/>
        </authorList>
    </citation>
    <scope>NUCLEOTIDE SEQUENCE [LARGE SCALE GENOMIC DNA]</scope>
    <source>
        <strain evidence="3">AB050A</strain>
    </source>
</reference>
<feature type="region of interest" description="Disordered" evidence="1">
    <location>
        <begin position="123"/>
        <end position="151"/>
    </location>
</feature>
<gene>
    <name evidence="2" type="ORF">D7W81_39555</name>
</gene>
<dbReference type="AlphaFoldDB" id="A0A3A8PML6"/>
<keyword evidence="3" id="KW-1185">Reference proteome</keyword>
<evidence type="ECO:0000313" key="2">
    <source>
        <dbReference type="EMBL" id="RKH52864.1"/>
    </source>
</evidence>
<dbReference type="Proteomes" id="UP000267003">
    <property type="component" value="Unassembled WGS sequence"/>
</dbReference>
<dbReference type="EMBL" id="RAWK01000428">
    <property type="protein sequence ID" value="RKH52864.1"/>
    <property type="molecule type" value="Genomic_DNA"/>
</dbReference>
<dbReference type="RefSeq" id="WP_120560504.1">
    <property type="nucleotide sequence ID" value="NZ_RAWK01000428.1"/>
</dbReference>
<comment type="caution">
    <text evidence="2">The sequence shown here is derived from an EMBL/GenBank/DDBJ whole genome shotgun (WGS) entry which is preliminary data.</text>
</comment>
<proteinExistence type="predicted"/>